<feature type="repeat" description="TPR" evidence="6">
    <location>
        <begin position="353"/>
        <end position="386"/>
    </location>
</feature>
<dbReference type="InterPro" id="IPR019544">
    <property type="entry name" value="Tetratricopeptide_SHNi-TPR_dom"/>
</dbReference>
<feature type="region of interest" description="Disordered" evidence="7">
    <location>
        <begin position="96"/>
        <end position="321"/>
    </location>
</feature>
<dbReference type="EMBL" id="QCYY01000114">
    <property type="protein sequence ID" value="ROT85978.1"/>
    <property type="molecule type" value="Genomic_DNA"/>
</dbReference>
<dbReference type="Gene3D" id="1.25.40.10">
    <property type="entry name" value="Tetratricopeptide repeat domain"/>
    <property type="match status" value="1"/>
</dbReference>
<feature type="compositionally biased region" description="Basic and acidic residues" evidence="7">
    <location>
        <begin position="113"/>
        <end position="125"/>
    </location>
</feature>
<dbReference type="STRING" id="6689.A0A3R7MLI8"/>
<evidence type="ECO:0000259" key="8">
    <source>
        <dbReference type="Pfam" id="PF10516"/>
    </source>
</evidence>
<dbReference type="OrthoDB" id="5587616at2759"/>
<keyword evidence="5" id="KW-0539">Nucleus</keyword>
<evidence type="ECO:0000256" key="2">
    <source>
        <dbReference type="ARBA" id="ARBA00008402"/>
    </source>
</evidence>
<comment type="similarity">
    <text evidence="2">Belongs to the NASP family.</text>
</comment>
<dbReference type="GO" id="GO:0006335">
    <property type="term" value="P:DNA replication-dependent chromatin assembly"/>
    <property type="evidence" value="ECO:0007669"/>
    <property type="project" value="TreeGrafter"/>
</dbReference>
<dbReference type="SUPFAM" id="SSF48452">
    <property type="entry name" value="TPR-like"/>
    <property type="match status" value="1"/>
</dbReference>
<feature type="compositionally biased region" description="Basic and acidic residues" evidence="7">
    <location>
        <begin position="225"/>
        <end position="254"/>
    </location>
</feature>
<name>A0A3R7MLI8_PENVA</name>
<comment type="caution">
    <text evidence="9">The sequence shown here is derived from an EMBL/GenBank/DDBJ whole genome shotgun (WGS) entry which is preliminary data.</text>
</comment>
<organism evidence="9 10">
    <name type="scientific">Penaeus vannamei</name>
    <name type="common">Whiteleg shrimp</name>
    <name type="synonym">Litopenaeus vannamei</name>
    <dbReference type="NCBI Taxonomy" id="6689"/>
    <lineage>
        <taxon>Eukaryota</taxon>
        <taxon>Metazoa</taxon>
        <taxon>Ecdysozoa</taxon>
        <taxon>Arthropoda</taxon>
        <taxon>Crustacea</taxon>
        <taxon>Multicrustacea</taxon>
        <taxon>Malacostraca</taxon>
        <taxon>Eumalacostraca</taxon>
        <taxon>Eucarida</taxon>
        <taxon>Decapoda</taxon>
        <taxon>Dendrobranchiata</taxon>
        <taxon>Penaeoidea</taxon>
        <taxon>Penaeidae</taxon>
        <taxon>Penaeus</taxon>
    </lineage>
</organism>
<reference evidence="9 10" key="1">
    <citation type="submission" date="2018-04" db="EMBL/GenBank/DDBJ databases">
        <authorList>
            <person name="Zhang X."/>
            <person name="Yuan J."/>
            <person name="Li F."/>
            <person name="Xiang J."/>
        </authorList>
    </citation>
    <scope>NUCLEOTIDE SEQUENCE [LARGE SCALE GENOMIC DNA]</scope>
    <source>
        <tissue evidence="9">Muscle</tissue>
    </source>
</reference>
<dbReference type="PANTHER" id="PTHR15081:SF1">
    <property type="entry name" value="NUCLEAR AUTOANTIGENIC SPERM PROTEIN"/>
    <property type="match status" value="1"/>
</dbReference>
<dbReference type="PANTHER" id="PTHR15081">
    <property type="entry name" value="NUCLEAR AUTOANTIGENIC SPERM PROTEIN NASP -RELATED"/>
    <property type="match status" value="1"/>
</dbReference>
<feature type="domain" description="Tetratricopeptide SHNi-TPR" evidence="8">
    <location>
        <begin position="353"/>
        <end position="389"/>
    </location>
</feature>
<feature type="compositionally biased region" description="Basic and acidic residues" evidence="7">
    <location>
        <begin position="132"/>
        <end position="145"/>
    </location>
</feature>
<feature type="compositionally biased region" description="Basic and acidic residues" evidence="7">
    <location>
        <begin position="262"/>
        <end position="297"/>
    </location>
</feature>
<dbReference type="InterPro" id="IPR011990">
    <property type="entry name" value="TPR-like_helical_dom_sf"/>
</dbReference>
<dbReference type="InterPro" id="IPR019734">
    <property type="entry name" value="TPR_rpt"/>
</dbReference>
<dbReference type="SMART" id="SM00028">
    <property type="entry name" value="TPR"/>
    <property type="match status" value="2"/>
</dbReference>
<dbReference type="Pfam" id="PF13181">
    <property type="entry name" value="TPR_8"/>
    <property type="match status" value="1"/>
</dbReference>
<gene>
    <name evidence="9" type="ORF">C7M84_001025</name>
</gene>
<feature type="compositionally biased region" description="Basic and acidic residues" evidence="7">
    <location>
        <begin position="178"/>
        <end position="202"/>
    </location>
</feature>
<dbReference type="Pfam" id="PF10516">
    <property type="entry name" value="SHNi-TPR"/>
    <property type="match status" value="1"/>
</dbReference>
<evidence type="ECO:0000256" key="3">
    <source>
        <dbReference type="ARBA" id="ARBA00022737"/>
    </source>
</evidence>
<dbReference type="InterPro" id="IPR051730">
    <property type="entry name" value="NASP-like"/>
</dbReference>
<keyword evidence="4 6" id="KW-0802">TPR repeat</keyword>
<accession>A0A3R7MLI8</accession>
<keyword evidence="3" id="KW-0677">Repeat</keyword>
<evidence type="ECO:0000256" key="1">
    <source>
        <dbReference type="ARBA" id="ARBA00004123"/>
    </source>
</evidence>
<evidence type="ECO:0000256" key="5">
    <source>
        <dbReference type="ARBA" id="ARBA00023242"/>
    </source>
</evidence>
<dbReference type="GO" id="GO:0005654">
    <property type="term" value="C:nucleoplasm"/>
    <property type="evidence" value="ECO:0007669"/>
    <property type="project" value="TreeGrafter"/>
</dbReference>
<feature type="repeat" description="TPR" evidence="6">
    <location>
        <begin position="395"/>
        <end position="428"/>
    </location>
</feature>
<dbReference type="GO" id="GO:0034080">
    <property type="term" value="P:CENP-A containing chromatin assembly"/>
    <property type="evidence" value="ECO:0007669"/>
    <property type="project" value="TreeGrafter"/>
</dbReference>
<evidence type="ECO:0000256" key="7">
    <source>
        <dbReference type="SAM" id="MobiDB-lite"/>
    </source>
</evidence>
<comment type="subcellular location">
    <subcellularLocation>
        <location evidence="1">Nucleus</location>
    </subcellularLocation>
</comment>
<evidence type="ECO:0000313" key="9">
    <source>
        <dbReference type="EMBL" id="ROT85978.1"/>
    </source>
</evidence>
<evidence type="ECO:0000313" key="10">
    <source>
        <dbReference type="Proteomes" id="UP000283509"/>
    </source>
</evidence>
<dbReference type="Proteomes" id="UP000283509">
    <property type="component" value="Unassembled WGS sequence"/>
</dbReference>
<reference evidence="9 10" key="2">
    <citation type="submission" date="2019-01" db="EMBL/GenBank/DDBJ databases">
        <title>The decoding of complex shrimp genome reveals the adaptation for benthos swimmer, frequently molting mechanism and breeding impact on genome.</title>
        <authorList>
            <person name="Sun Y."/>
            <person name="Gao Y."/>
            <person name="Yu Y."/>
        </authorList>
    </citation>
    <scope>NUCLEOTIDE SEQUENCE [LARGE SCALE GENOMIC DNA]</scope>
    <source>
        <tissue evidence="9">Muscle</tissue>
    </source>
</reference>
<evidence type="ECO:0000256" key="6">
    <source>
        <dbReference type="PROSITE-ProRule" id="PRU00339"/>
    </source>
</evidence>
<keyword evidence="10" id="KW-1185">Reference proteome</keyword>
<dbReference type="PROSITE" id="PS50005">
    <property type="entry name" value="TPR"/>
    <property type="match status" value="2"/>
</dbReference>
<protein>
    <submittedName>
        <fullName evidence="9">Nuclear autoantigenic sperm protein</fullName>
    </submittedName>
</protein>
<feature type="region of interest" description="Disordered" evidence="7">
    <location>
        <begin position="1"/>
        <end position="23"/>
    </location>
</feature>
<dbReference type="GO" id="GO:0042393">
    <property type="term" value="F:histone binding"/>
    <property type="evidence" value="ECO:0007669"/>
    <property type="project" value="TreeGrafter"/>
</dbReference>
<feature type="compositionally biased region" description="Low complexity" evidence="7">
    <location>
        <begin position="7"/>
        <end position="18"/>
    </location>
</feature>
<evidence type="ECO:0000256" key="4">
    <source>
        <dbReference type="ARBA" id="ARBA00022803"/>
    </source>
</evidence>
<dbReference type="AlphaFoldDB" id="A0A3R7MLI8"/>
<sequence>MSESPVKAAETSASPKSSPSKKEIDTATQALNHFAQGKRHLVVGDISSAVNSLQEACRLLAEQYGETAPECGDAYFYYGRALLEMARMENGVLGNALDGVPDGEDMDNSQVENPEKMTEDEKNEVTEQVGKALEENFKDLEDVSKSKSAKQNGDAKAVESSGAEEAKMDVDSAGVSDSKGEDGGEKKEKVKSDGEEKSKPETSDTDGTATSKVEASSVDSENVDEESKPEKKEVDTKDGSKDEAKESEVVMEEKVEADEEEGKATEKGEGEKQKVSGETKDEKGKEDAKIEEKVESEAKEEEMETDGAEKREKTEEDEEEVSNLQLSWEMLELAKVIYQKQQDDNPEMAKKVAQVYLKLGEVGLESENYSQGIEDFKQCLQIQEKILEEDNRCLAETHYQLGVAHSFSDDFDKAIESFTAAMKLQRDLIHSTLRKARLKN</sequence>
<proteinExistence type="inferred from homology"/>